<organism evidence="1 2">
    <name type="scientific">Phaeosphaeria nodorum (strain SN15 / ATCC MYA-4574 / FGSC 10173)</name>
    <name type="common">Glume blotch fungus</name>
    <name type="synonym">Parastagonospora nodorum</name>
    <dbReference type="NCBI Taxonomy" id="321614"/>
    <lineage>
        <taxon>Eukaryota</taxon>
        <taxon>Fungi</taxon>
        <taxon>Dikarya</taxon>
        <taxon>Ascomycota</taxon>
        <taxon>Pezizomycotina</taxon>
        <taxon>Dothideomycetes</taxon>
        <taxon>Pleosporomycetidae</taxon>
        <taxon>Pleosporales</taxon>
        <taxon>Pleosporineae</taxon>
        <taxon>Phaeosphaeriaceae</taxon>
        <taxon>Parastagonospora</taxon>
    </lineage>
</organism>
<evidence type="ECO:0000313" key="1">
    <source>
        <dbReference type="EMBL" id="QRC99062.1"/>
    </source>
</evidence>
<keyword evidence="2" id="KW-1185">Reference proteome</keyword>
<name>A0A7U2F5D4_PHANO</name>
<sequence length="52" mass="5990">MCGDSFDAALWSRVHVLAFDCGASQYILRRMTWYQLQALQRSRNSGSRLLPL</sequence>
<reference evidence="2" key="1">
    <citation type="journal article" date="2021" name="BMC Genomics">
        <title>Chromosome-level genome assembly and manually-curated proteome of model necrotroph Parastagonospora nodorum Sn15 reveals a genome-wide trove of candidate effector homologs, and redundancy of virulence-related functions within an accessory chromosome.</title>
        <authorList>
            <person name="Bertazzoni S."/>
            <person name="Jones D.A.B."/>
            <person name="Phan H.T."/>
            <person name="Tan K.-C."/>
            <person name="Hane J.K."/>
        </authorList>
    </citation>
    <scope>NUCLEOTIDE SEQUENCE [LARGE SCALE GENOMIC DNA]</scope>
    <source>
        <strain evidence="2">SN15 / ATCC MYA-4574 / FGSC 10173)</strain>
    </source>
</reference>
<accession>A0A7U2F5D4</accession>
<protein>
    <submittedName>
        <fullName evidence="1">Uncharacterized protein</fullName>
    </submittedName>
</protein>
<dbReference type="EMBL" id="CP069031">
    <property type="protein sequence ID" value="QRC99062.1"/>
    <property type="molecule type" value="Genomic_DNA"/>
</dbReference>
<proteinExistence type="predicted"/>
<evidence type="ECO:0000313" key="2">
    <source>
        <dbReference type="Proteomes" id="UP000663193"/>
    </source>
</evidence>
<dbReference type="AlphaFoldDB" id="A0A7U2F5D4"/>
<dbReference type="Proteomes" id="UP000663193">
    <property type="component" value="Chromosome 9"/>
</dbReference>
<dbReference type="VEuPathDB" id="FungiDB:JI435_064080"/>
<gene>
    <name evidence="1" type="ORF">JI435_064080</name>
</gene>